<reference evidence="2" key="1">
    <citation type="submission" date="2010-05" db="EMBL/GenBank/DDBJ databases">
        <authorList>
            <person name="Muzny D."/>
            <person name="Qin X."/>
            <person name="Buhay C."/>
            <person name="Dugan-Rocha S."/>
            <person name="Ding Y."/>
            <person name="Chen G."/>
            <person name="Hawes A."/>
            <person name="Holder M."/>
            <person name="Jhangiani S."/>
            <person name="Johnson A."/>
            <person name="Khan Z."/>
            <person name="Li Z."/>
            <person name="Liu W."/>
            <person name="Liu X."/>
            <person name="Perez L."/>
            <person name="Shen H."/>
            <person name="Wang Q."/>
            <person name="Watt J."/>
            <person name="Xi L."/>
            <person name="Xin Y."/>
            <person name="Zhou J."/>
            <person name="Deng J."/>
            <person name="Jiang H."/>
            <person name="Liu Y."/>
            <person name="Qu J."/>
            <person name="Song X.-Z."/>
            <person name="Zhang L."/>
            <person name="Villasana D."/>
            <person name="Johnson A."/>
            <person name="Liu J."/>
            <person name="Liyanage D."/>
            <person name="Lorensuhewa L."/>
            <person name="Robinson T."/>
            <person name="Song A."/>
            <person name="Song B.-B."/>
            <person name="Dinh H."/>
            <person name="Thornton R."/>
            <person name="Coyle M."/>
            <person name="Francisco L."/>
            <person name="Jackson L."/>
            <person name="Javaid M."/>
            <person name="Korchina V."/>
            <person name="Kovar C."/>
            <person name="Mata R."/>
            <person name="Mathew T."/>
            <person name="Ngo R."/>
            <person name="Nguyen L."/>
            <person name="Nguyen N."/>
            <person name="Okwuonu G."/>
            <person name="Ongeri F."/>
            <person name="Pham C."/>
            <person name="Simmons D."/>
            <person name="Wilczek-Boney K."/>
            <person name="Hale W."/>
            <person name="Jakkamsetti A."/>
            <person name="Pham P."/>
            <person name="Ruth R."/>
            <person name="San Lucas F."/>
            <person name="Warren J."/>
            <person name="Zhang J."/>
            <person name="Zhao Z."/>
            <person name="Zhou C."/>
            <person name="Zhu D."/>
            <person name="Lee S."/>
            <person name="Bess C."/>
            <person name="Blankenburg K."/>
            <person name="Forbes L."/>
            <person name="Fu Q."/>
            <person name="Gubbala S."/>
            <person name="Hirani K."/>
            <person name="Jayaseelan J.C."/>
            <person name="Lara F."/>
            <person name="Munidasa M."/>
            <person name="Palculict T."/>
            <person name="Patil S."/>
            <person name="Pu L.-L."/>
            <person name="Saada N."/>
            <person name="Tang L."/>
            <person name="Weissenberger G."/>
            <person name="Zhu Y."/>
            <person name="Hemphill L."/>
            <person name="Shang Y."/>
            <person name="Youmans B."/>
            <person name="Ayvaz T."/>
            <person name="Ross M."/>
            <person name="Santibanez J."/>
            <person name="Aqrawi P."/>
            <person name="Gross S."/>
            <person name="Joshi V."/>
            <person name="Fowler G."/>
            <person name="Nazareth L."/>
            <person name="Reid J."/>
            <person name="Worley K."/>
            <person name="Petrosino J."/>
            <person name="Highlander S."/>
            <person name="Gibbs R."/>
        </authorList>
    </citation>
    <scope>NUCLEOTIDE SEQUENCE [LARGE SCALE GENOMIC DNA]</scope>
    <source>
        <strain evidence="2">ATCC 53516</strain>
    </source>
</reference>
<accession>D6S6M3</accession>
<sequence>MKMEKGELIGFQGWLSYDYDPTTKSISIKEEEINDNTLVKDLKKLENQLNRIISQERKLVDLHLEDNIDEEVYTKKYKKLTKQKEELLDEKKTLELTIKDESFIKERLKQFKKILENREIIEEFNRTVFESIFEKVVVGRIDKEGTVHPYDLTFYFKTGVKDSLDSNNFKDKRKNAKDNDIDKLCSTRMTRIKKYVPK</sequence>
<dbReference type="eggNOG" id="COG1961">
    <property type="taxonomic scope" value="Bacteria"/>
</dbReference>
<dbReference type="EMBL" id="ACHM02000001">
    <property type="protein sequence ID" value="EFH93727.1"/>
    <property type="molecule type" value="Genomic_DNA"/>
</dbReference>
<comment type="caution">
    <text evidence="2">The sequence shown here is derived from an EMBL/GenBank/DDBJ whole genome shotgun (WGS) entry which is preliminary data.</text>
</comment>
<evidence type="ECO:0000256" key="1">
    <source>
        <dbReference type="SAM" id="Coils"/>
    </source>
</evidence>
<keyword evidence="1" id="KW-0175">Coiled coil</keyword>
<name>D6S6M3_FINMA</name>
<feature type="coiled-coil region" evidence="1">
    <location>
        <begin position="28"/>
        <end position="97"/>
    </location>
</feature>
<proteinExistence type="predicted"/>
<dbReference type="STRING" id="525282.HMPREF0391_10095"/>
<evidence type="ECO:0008006" key="3">
    <source>
        <dbReference type="Google" id="ProtNLM"/>
    </source>
</evidence>
<dbReference type="Proteomes" id="UP000004063">
    <property type="component" value="Chromosome"/>
</dbReference>
<protein>
    <recommendedName>
        <fullName evidence="3">DUF4368 domain-containing protein</fullName>
    </recommendedName>
</protein>
<evidence type="ECO:0000313" key="2">
    <source>
        <dbReference type="EMBL" id="EFH93727.1"/>
    </source>
</evidence>
<dbReference type="HOGENOM" id="CLU_105820_1_0_9"/>
<dbReference type="AlphaFoldDB" id="D6S6M3"/>
<organism evidence="2">
    <name type="scientific">Finegoldia magna ATCC 53516</name>
    <dbReference type="NCBI Taxonomy" id="525282"/>
    <lineage>
        <taxon>Bacteria</taxon>
        <taxon>Bacillati</taxon>
        <taxon>Bacillota</taxon>
        <taxon>Tissierellia</taxon>
        <taxon>Tissierellales</taxon>
        <taxon>Peptoniphilaceae</taxon>
        <taxon>Finegoldia</taxon>
    </lineage>
</organism>
<gene>
    <name evidence="2" type="ORF">HMPREF0391_10095</name>
</gene>